<dbReference type="Gene3D" id="3.30.450.20">
    <property type="entry name" value="PAS domain"/>
    <property type="match status" value="1"/>
</dbReference>
<dbReference type="CDD" id="cd00082">
    <property type="entry name" value="HisKA"/>
    <property type="match status" value="1"/>
</dbReference>
<dbReference type="Gene3D" id="3.30.565.10">
    <property type="entry name" value="Histidine kinase-like ATPase, C-terminal domain"/>
    <property type="match status" value="1"/>
</dbReference>
<dbReference type="CDD" id="cd00130">
    <property type="entry name" value="PAS"/>
    <property type="match status" value="1"/>
</dbReference>
<dbReference type="SMART" id="SM00091">
    <property type="entry name" value="PAS"/>
    <property type="match status" value="1"/>
</dbReference>
<dbReference type="InterPro" id="IPR003661">
    <property type="entry name" value="HisK_dim/P_dom"/>
</dbReference>
<dbReference type="GO" id="GO:0000155">
    <property type="term" value="F:phosphorelay sensor kinase activity"/>
    <property type="evidence" value="ECO:0007669"/>
    <property type="project" value="InterPro"/>
</dbReference>
<evidence type="ECO:0000256" key="1">
    <source>
        <dbReference type="ARBA" id="ARBA00000085"/>
    </source>
</evidence>
<evidence type="ECO:0000259" key="6">
    <source>
        <dbReference type="PROSITE" id="PS50112"/>
    </source>
</evidence>
<evidence type="ECO:0000256" key="3">
    <source>
        <dbReference type="ARBA" id="ARBA00022553"/>
    </source>
</evidence>
<comment type="catalytic activity">
    <reaction evidence="1">
        <text>ATP + protein L-histidine = ADP + protein N-phospho-L-histidine.</text>
        <dbReference type="EC" id="2.7.13.3"/>
    </reaction>
</comment>
<dbReference type="InterPro" id="IPR036890">
    <property type="entry name" value="HATPase_C_sf"/>
</dbReference>
<dbReference type="NCBIfam" id="TIGR00229">
    <property type="entry name" value="sensory_box"/>
    <property type="match status" value="1"/>
</dbReference>
<proteinExistence type="predicted"/>
<evidence type="ECO:0000259" key="5">
    <source>
        <dbReference type="PROSITE" id="PS50109"/>
    </source>
</evidence>
<dbReference type="SUPFAM" id="SSF55874">
    <property type="entry name" value="ATPase domain of HSP90 chaperone/DNA topoisomerase II/histidine kinase"/>
    <property type="match status" value="1"/>
</dbReference>
<dbReference type="InterPro" id="IPR035965">
    <property type="entry name" value="PAS-like_dom_sf"/>
</dbReference>
<dbReference type="InterPro" id="IPR036097">
    <property type="entry name" value="HisK_dim/P_sf"/>
</dbReference>
<dbReference type="SUPFAM" id="SSF55781">
    <property type="entry name" value="GAF domain-like"/>
    <property type="match status" value="1"/>
</dbReference>
<dbReference type="InterPro" id="IPR003594">
    <property type="entry name" value="HATPase_dom"/>
</dbReference>
<accession>A0A4R9FM50</accession>
<dbReference type="Proteomes" id="UP000297453">
    <property type="component" value="Unassembled WGS sequence"/>
</dbReference>
<dbReference type="Pfam" id="PF13185">
    <property type="entry name" value="GAF_2"/>
    <property type="match status" value="1"/>
</dbReference>
<dbReference type="SUPFAM" id="SSF47384">
    <property type="entry name" value="Homodimeric domain of signal transducing histidine kinase"/>
    <property type="match status" value="1"/>
</dbReference>
<organism evidence="7 8">
    <name type="scientific">Leptospira semungkisensis</name>
    <dbReference type="NCBI Taxonomy" id="2484985"/>
    <lineage>
        <taxon>Bacteria</taxon>
        <taxon>Pseudomonadati</taxon>
        <taxon>Spirochaetota</taxon>
        <taxon>Spirochaetia</taxon>
        <taxon>Leptospirales</taxon>
        <taxon>Leptospiraceae</taxon>
        <taxon>Leptospira</taxon>
    </lineage>
</organism>
<dbReference type="InterPro" id="IPR029016">
    <property type="entry name" value="GAF-like_dom_sf"/>
</dbReference>
<evidence type="ECO:0000256" key="2">
    <source>
        <dbReference type="ARBA" id="ARBA00012438"/>
    </source>
</evidence>
<reference evidence="7" key="1">
    <citation type="journal article" date="2019" name="PLoS Negl. Trop. Dis.">
        <title>Revisiting the worldwide diversity of Leptospira species in the environment.</title>
        <authorList>
            <person name="Vincent A.T."/>
            <person name="Schiettekatte O."/>
            <person name="Bourhy P."/>
            <person name="Veyrier F.J."/>
            <person name="Picardeau M."/>
        </authorList>
    </citation>
    <scope>NUCLEOTIDE SEQUENCE [LARGE SCALE GENOMIC DNA]</scope>
    <source>
        <strain evidence="7">SSS9</strain>
    </source>
</reference>
<name>A0A4R9FM50_9LEPT</name>
<keyword evidence="3" id="KW-0597">Phosphoprotein</keyword>
<dbReference type="SMART" id="SM00387">
    <property type="entry name" value="HATPase_c"/>
    <property type="match status" value="1"/>
</dbReference>
<evidence type="ECO:0000256" key="4">
    <source>
        <dbReference type="SAM" id="Coils"/>
    </source>
</evidence>
<sequence length="696" mass="78096">MANLLRSFFPFTLMGFAKRILGIFHSKRSEKDYLHEFPLNQLFRIVEKISYGQTLEEILQTIVGAVEEYKPEIMASILLLDRESMTLKSVAAPRVPIEFSAIVNETKIGPSVGSCGTAAYRKQLVIVDDIQNDPLWSNYKDLAKQFGFGACWSQPIFSAKGDVLGTFALYYSNPRKPSQAELMLIHSCAYITGIAIERKRSEDKRKESEARYRSLIEQASDAIVLCDEKGSIVEVNISACSLLGYTKEEILKLNSRNIILVEDVKGVLSHSLEKSGLTERNLIKKDGSVFPAEVSFNLVHVNNQIYGQAIIRDVSESKAAQHEILRLNQTLEKKVEERTDELGKANRILSSTNEDLTKALQELQSLQAQVMQAEKMVALGQLISGIAHELNTPLGAILASNENIVSLRGDRFREILSQFSLFNSEEKKIWAKYFEKGSKIPAFPNYSESKRKRKELLSVFDKKNMEANRSLVENLIEIDISLEDFENDLGSKALPELSKIIENAIAFSEIFRSSSIIQEATLKAKRVMTALKTYIYQDRENHRGEVNIPEQIDTVLTLYYNNSKESVRFTKEYVSDSIAWGVADQISQIWANLIANSLQAMNFKGEIGISSRIEGDYLRIDIEDNGPGIPKEIQANIFDSFFTTKEKGVGSGLGLNICKKILEDNGGSISFTSVPGKTVFTVKLPHASAHRVETKR</sequence>
<dbReference type="PRINTS" id="PR00344">
    <property type="entry name" value="BCTRLSENSOR"/>
</dbReference>
<dbReference type="InterPro" id="IPR000014">
    <property type="entry name" value="PAS"/>
</dbReference>
<comment type="caution">
    <text evidence="7">The sequence shown here is derived from an EMBL/GenBank/DDBJ whole genome shotgun (WGS) entry which is preliminary data.</text>
</comment>
<protein>
    <recommendedName>
        <fullName evidence="2">histidine kinase</fullName>
        <ecNumber evidence="2">2.7.13.3</ecNumber>
    </recommendedName>
</protein>
<dbReference type="PANTHER" id="PTHR43065:SF48">
    <property type="entry name" value="HISTIDINE KINASE"/>
    <property type="match status" value="1"/>
</dbReference>
<dbReference type="Gene3D" id="3.30.450.40">
    <property type="match status" value="1"/>
</dbReference>
<dbReference type="AlphaFoldDB" id="A0A4R9FM50"/>
<dbReference type="InterPro" id="IPR003018">
    <property type="entry name" value="GAF"/>
</dbReference>
<dbReference type="Pfam" id="PF02518">
    <property type="entry name" value="HATPase_c"/>
    <property type="match status" value="1"/>
</dbReference>
<evidence type="ECO:0000313" key="7">
    <source>
        <dbReference type="EMBL" id="TGJ99500.1"/>
    </source>
</evidence>
<dbReference type="SMART" id="SM00065">
    <property type="entry name" value="GAF"/>
    <property type="match status" value="1"/>
</dbReference>
<dbReference type="PROSITE" id="PS50112">
    <property type="entry name" value="PAS"/>
    <property type="match status" value="1"/>
</dbReference>
<gene>
    <name evidence="7" type="ORF">EHO59_16745</name>
</gene>
<evidence type="ECO:0000313" key="8">
    <source>
        <dbReference type="Proteomes" id="UP000297453"/>
    </source>
</evidence>
<dbReference type="Gene3D" id="1.10.287.130">
    <property type="match status" value="1"/>
</dbReference>
<feature type="domain" description="PAS" evidence="6">
    <location>
        <begin position="208"/>
        <end position="251"/>
    </location>
</feature>
<dbReference type="Pfam" id="PF13426">
    <property type="entry name" value="PAS_9"/>
    <property type="match status" value="1"/>
</dbReference>
<dbReference type="EMBL" id="RQEP01000019">
    <property type="protein sequence ID" value="TGJ99500.1"/>
    <property type="molecule type" value="Genomic_DNA"/>
</dbReference>
<dbReference type="PANTHER" id="PTHR43065">
    <property type="entry name" value="SENSOR HISTIDINE KINASE"/>
    <property type="match status" value="1"/>
</dbReference>
<dbReference type="OrthoDB" id="9784397at2"/>
<dbReference type="SUPFAM" id="SSF55785">
    <property type="entry name" value="PYP-like sensor domain (PAS domain)"/>
    <property type="match status" value="1"/>
</dbReference>
<feature type="coiled-coil region" evidence="4">
    <location>
        <begin position="317"/>
        <end position="376"/>
    </location>
</feature>
<dbReference type="InterPro" id="IPR004358">
    <property type="entry name" value="Sig_transdc_His_kin-like_C"/>
</dbReference>
<dbReference type="EC" id="2.7.13.3" evidence="2"/>
<keyword evidence="8" id="KW-1185">Reference proteome</keyword>
<dbReference type="InterPro" id="IPR005467">
    <property type="entry name" value="His_kinase_dom"/>
</dbReference>
<keyword evidence="4" id="KW-0175">Coiled coil</keyword>
<feature type="domain" description="Histidine kinase" evidence="5">
    <location>
        <begin position="385"/>
        <end position="688"/>
    </location>
</feature>
<dbReference type="PROSITE" id="PS50109">
    <property type="entry name" value="HIS_KIN"/>
    <property type="match status" value="1"/>
</dbReference>